<sequence>MGVISNPNFEFKDSSVSTNDFIHRYLSDKSEEVPVEIGDAILDTFDDLRYTMQVVILPGTATTLSTSSCDDFAARCVPDPLIKAPIRFSSGRPRGVNARYSASNDITSLRVLSVGSRRTPGGQTPSRVKKSDSVVDPNSPRSPSHASSTSHPLLRYHCSAADSGKPVSIESTELLTLSKKDSRSDFTTQLDGVVDEDDCTSAQQYPAWLFAKTSMSTSFQIPMLQKRDGREDLQLQMDGAADDTGPSSLRQNFEANQLQERSGPSTPIVDSEYEATLEDHHMDHRTNQQDELEEEIRHQLNIPRQQSLALSYDATTVDAEQDSFQYGREEPIQPQFRLKRGRDNESHYESQLDPPDSTRAPPLPTLSPIALPAGTGASGYTQQRPDRNNDSNTKPDLDNSGHAQSQFPMIHTPSETAGGRTGTPKLWPNQIRALQGAGREARQNSFEMQDMRQNHSPTYSGPRGKYRDEQMVPDYGTPPPSPTVVDRPRQGEYQSKVDEAVRRGTPTSPHNFPNYNDSGLGQRLPAPNPREYDDRQIPRSPRNWKDQPGRPETALSQVPTAVNFEHQPYHLPALSSPRPLQVRRDSNDSSNGLQYDLRLPRMEMSRLNQFLVWLLGDPTFGESVELWKKIQERLDNGNLRPAQLVSAFEDDEPTSRLGIENLETKQCHFL</sequence>
<feature type="compositionally biased region" description="Basic and acidic residues" evidence="1">
    <location>
        <begin position="486"/>
        <end position="502"/>
    </location>
</feature>
<feature type="compositionally biased region" description="Low complexity" evidence="1">
    <location>
        <begin position="137"/>
        <end position="152"/>
    </location>
</feature>
<dbReference type="Proteomes" id="UP000316270">
    <property type="component" value="Chromosome 15"/>
</dbReference>
<feature type="compositionally biased region" description="Basic and acidic residues" evidence="1">
    <location>
        <begin position="341"/>
        <end position="350"/>
    </location>
</feature>
<feature type="compositionally biased region" description="Basic and acidic residues" evidence="1">
    <location>
        <begin position="530"/>
        <end position="549"/>
    </location>
</feature>
<organism evidence="2 3">
    <name type="scientific">Venturia effusa</name>
    <dbReference type="NCBI Taxonomy" id="50376"/>
    <lineage>
        <taxon>Eukaryota</taxon>
        <taxon>Fungi</taxon>
        <taxon>Dikarya</taxon>
        <taxon>Ascomycota</taxon>
        <taxon>Pezizomycotina</taxon>
        <taxon>Dothideomycetes</taxon>
        <taxon>Pleosporomycetidae</taxon>
        <taxon>Venturiales</taxon>
        <taxon>Venturiaceae</taxon>
        <taxon>Venturia</taxon>
    </lineage>
</organism>
<dbReference type="OrthoDB" id="10529942at2759"/>
<evidence type="ECO:0000313" key="3">
    <source>
        <dbReference type="Proteomes" id="UP000316270"/>
    </source>
</evidence>
<feature type="compositionally biased region" description="Polar residues" evidence="1">
    <location>
        <begin position="505"/>
        <end position="519"/>
    </location>
</feature>
<accession>A0A517LLK8</accession>
<proteinExistence type="predicted"/>
<feature type="compositionally biased region" description="Basic and acidic residues" evidence="1">
    <location>
        <begin position="384"/>
        <end position="399"/>
    </location>
</feature>
<feature type="region of interest" description="Disordered" evidence="1">
    <location>
        <begin position="322"/>
        <end position="554"/>
    </location>
</feature>
<feature type="region of interest" description="Disordered" evidence="1">
    <location>
        <begin position="113"/>
        <end position="152"/>
    </location>
</feature>
<dbReference type="AlphaFoldDB" id="A0A517LLK8"/>
<reference evidence="2 3" key="1">
    <citation type="submission" date="2019-07" db="EMBL/GenBank/DDBJ databases">
        <title>Finished genome of Venturia effusa.</title>
        <authorList>
            <person name="Young C.A."/>
            <person name="Cox M.P."/>
            <person name="Ganley A.R.D."/>
            <person name="David W.J."/>
        </authorList>
    </citation>
    <scope>NUCLEOTIDE SEQUENCE [LARGE SCALE GENOMIC DNA]</scope>
    <source>
        <strain evidence="3">albino</strain>
    </source>
</reference>
<evidence type="ECO:0000313" key="2">
    <source>
        <dbReference type="EMBL" id="QDS76529.1"/>
    </source>
</evidence>
<protein>
    <submittedName>
        <fullName evidence="2">Uncharacterized protein</fullName>
    </submittedName>
</protein>
<feature type="region of interest" description="Disordered" evidence="1">
    <location>
        <begin position="570"/>
        <end position="593"/>
    </location>
</feature>
<keyword evidence="3" id="KW-1185">Reference proteome</keyword>
<gene>
    <name evidence="2" type="ORF">FKW77_006021</name>
</gene>
<evidence type="ECO:0000256" key="1">
    <source>
        <dbReference type="SAM" id="MobiDB-lite"/>
    </source>
</evidence>
<dbReference type="EMBL" id="CP042199">
    <property type="protein sequence ID" value="QDS76529.1"/>
    <property type="molecule type" value="Genomic_DNA"/>
</dbReference>
<name>A0A517LLK8_9PEZI</name>